<dbReference type="InterPro" id="IPR036761">
    <property type="entry name" value="TTHA0802/YceI-like_sf"/>
</dbReference>
<dbReference type="EMBL" id="JADKFW010000004">
    <property type="protein sequence ID" value="MBK9717029.1"/>
    <property type="molecule type" value="Genomic_DNA"/>
</dbReference>
<accession>A0A9D7S7X4</accession>
<proteinExistence type="predicted"/>
<reference evidence="1 2" key="1">
    <citation type="submission" date="2020-10" db="EMBL/GenBank/DDBJ databases">
        <title>Connecting structure to function with the recovery of over 1000 high-quality activated sludge metagenome-assembled genomes encoding full-length rRNA genes using long-read sequencing.</title>
        <authorList>
            <person name="Singleton C.M."/>
            <person name="Petriglieri F."/>
            <person name="Kristensen J.M."/>
            <person name="Kirkegaard R.H."/>
            <person name="Michaelsen T.Y."/>
            <person name="Andersen M.H."/>
            <person name="Karst S.M."/>
            <person name="Dueholm M.S."/>
            <person name="Nielsen P.H."/>
            <person name="Albertsen M."/>
        </authorList>
    </citation>
    <scope>NUCLEOTIDE SEQUENCE [LARGE SCALE GENOMIC DNA]</scope>
    <source>
        <strain evidence="1">Ribe_18-Q3-R11-54_BAT3C.373</strain>
    </source>
</reference>
<organism evidence="1 2">
    <name type="scientific">Candidatus Defluviibacterium haderslevense</name>
    <dbReference type="NCBI Taxonomy" id="2981993"/>
    <lineage>
        <taxon>Bacteria</taxon>
        <taxon>Pseudomonadati</taxon>
        <taxon>Bacteroidota</taxon>
        <taxon>Saprospiria</taxon>
        <taxon>Saprospirales</taxon>
        <taxon>Saprospiraceae</taxon>
        <taxon>Candidatus Defluviibacterium</taxon>
    </lineage>
</organism>
<gene>
    <name evidence="1" type="ORF">IPO85_05870</name>
</gene>
<evidence type="ECO:0000313" key="1">
    <source>
        <dbReference type="EMBL" id="MBK9717029.1"/>
    </source>
</evidence>
<dbReference type="SUPFAM" id="SSF101874">
    <property type="entry name" value="YceI-like"/>
    <property type="match status" value="1"/>
</dbReference>
<name>A0A9D7S7X4_9BACT</name>
<sequence length="104" mass="12183">MNQINFFISIDLLEAWKSDYSMFMNETQWFDVIANTTLTIKDTKQNKQIFAQGIRISPNKYRIKGSQTLSMKDYNVVVPQILFGLVQVEDNIVFHFDLSIEIIE</sequence>
<evidence type="ECO:0008006" key="3">
    <source>
        <dbReference type="Google" id="ProtNLM"/>
    </source>
</evidence>
<evidence type="ECO:0000313" key="2">
    <source>
        <dbReference type="Proteomes" id="UP000808349"/>
    </source>
</evidence>
<dbReference type="Gene3D" id="2.40.128.110">
    <property type="entry name" value="Lipid/polyisoprenoid-binding, YceI-like"/>
    <property type="match status" value="1"/>
</dbReference>
<comment type="caution">
    <text evidence="1">The sequence shown here is derived from an EMBL/GenBank/DDBJ whole genome shotgun (WGS) entry which is preliminary data.</text>
</comment>
<dbReference type="Proteomes" id="UP000808349">
    <property type="component" value="Unassembled WGS sequence"/>
</dbReference>
<dbReference type="AlphaFoldDB" id="A0A9D7S7X4"/>
<protein>
    <recommendedName>
        <fullName evidence="3">Lipid/polyisoprenoid-binding YceI-like domain-containing protein</fullName>
    </recommendedName>
</protein>